<protein>
    <recommendedName>
        <fullName evidence="1">Isoaspartyl dipeptidase</fullName>
        <ecNumber evidence="1">3.4.19.-</ecNumber>
    </recommendedName>
</protein>
<dbReference type="SUPFAM" id="SSF51338">
    <property type="entry name" value="Composite domain of metallo-dependent hydrolases"/>
    <property type="match status" value="1"/>
</dbReference>
<sequence length="388" mass="41963">MVLLIKNGVILSPDHEGQKDVLTAGGNIEAIDENIKLSGIECETIDAKDCYVVPGLIDSHVHICGGGGEGGYKTRTPEITLTDITMAGVTTVVGVLGTDGTTRTMSNLLAKTYALNEEGVTAYAYTGSYQIPVRTVTGSITDDLILIEKIIGTGEIAVSDHRSSVPTVEELSRIASEARIGGMLSGKAGIINLHLGDDRRPLDILYRLLENSSIPITQFLPTHMNRNKWIFKDAVEFGLKGGYIDLTTSTVPKFIEDGEVSSSKAIRILLEEGVHLNQITVSSDGQGSLPVFDEAGKLKELKVGKSSSILECIRELHFDEKLEIEKAIRIATSNPAEILRLRSKGRLKAGYDADIVILKKESLEVDTVICKGRIMVRSGRAIVKGTFE</sequence>
<dbReference type="Gene3D" id="2.30.40.10">
    <property type="entry name" value="Urease, subunit C, domain 1"/>
    <property type="match status" value="1"/>
</dbReference>
<evidence type="ECO:0000313" key="4">
    <source>
        <dbReference type="EMBL" id="MCQ1529330.1"/>
    </source>
</evidence>
<proteinExistence type="inferred from homology"/>
<comment type="caution">
    <text evidence="4">The sequence shown here is derived from an EMBL/GenBank/DDBJ whole genome shotgun (WGS) entry which is preliminary data.</text>
</comment>
<dbReference type="NCBIfam" id="TIGR01975">
    <property type="entry name" value="isoAsp_dipep"/>
    <property type="match status" value="1"/>
</dbReference>
<dbReference type="InterPro" id="IPR032466">
    <property type="entry name" value="Metal_Hydrolase"/>
</dbReference>
<dbReference type="Pfam" id="PF07969">
    <property type="entry name" value="Amidohydro_3"/>
    <property type="match status" value="1"/>
</dbReference>
<dbReference type="InterPro" id="IPR010229">
    <property type="entry name" value="Pept_M38_dipep"/>
</dbReference>
<dbReference type="EMBL" id="JAJEKE010000004">
    <property type="protein sequence ID" value="MCQ1529330.1"/>
    <property type="molecule type" value="Genomic_DNA"/>
</dbReference>
<comment type="cofactor">
    <cofactor evidence="1">
        <name>Zn(2+)</name>
        <dbReference type="ChEBI" id="CHEBI:29105"/>
    </cofactor>
    <text evidence="1">Binds 2 Zn(2+) ions per subunit.</text>
</comment>
<comment type="function">
    <text evidence="1">Catalyzes the hydrolytic cleavage of a subset of L-isoaspartyl (L-beta-aspartyl) dipeptides. Used to degrade proteins damaged by L-isoaspartyl residues formation.</text>
</comment>
<dbReference type="GO" id="GO:0008798">
    <property type="term" value="F:beta-aspartyl-peptidase activity"/>
    <property type="evidence" value="ECO:0007669"/>
    <property type="project" value="UniProtKB-EC"/>
</dbReference>
<comment type="PTM">
    <text evidence="1">Carboxylation allows a single lysine to coordinate two zinc ions.</text>
</comment>
<dbReference type="PANTHER" id="PTHR11647">
    <property type="entry name" value="HYDRANTOINASE/DIHYDROPYRIMIDINASE FAMILY MEMBER"/>
    <property type="match status" value="1"/>
</dbReference>
<dbReference type="PANTHER" id="PTHR11647:SF1">
    <property type="entry name" value="COLLAPSIN RESPONSE MEDIATOR PROTEIN"/>
    <property type="match status" value="1"/>
</dbReference>
<comment type="subcellular location">
    <subcellularLocation>
        <location evidence="1">Cytoplasm</location>
    </subcellularLocation>
</comment>
<dbReference type="SUPFAM" id="SSF51556">
    <property type="entry name" value="Metallo-dependent hydrolases"/>
    <property type="match status" value="1"/>
</dbReference>
<dbReference type="RefSeq" id="WP_255226846.1">
    <property type="nucleotide sequence ID" value="NZ_JAJEKE010000004.1"/>
</dbReference>
<evidence type="ECO:0000256" key="1">
    <source>
        <dbReference type="PIRNR" id="PIRNR001238"/>
    </source>
</evidence>
<dbReference type="InterPro" id="IPR050378">
    <property type="entry name" value="Metallo-dep_Hydrolases_sf"/>
</dbReference>
<dbReference type="InterPro" id="IPR013108">
    <property type="entry name" value="Amidohydro_3"/>
</dbReference>
<dbReference type="Pfam" id="PF01979">
    <property type="entry name" value="Amidohydro_1"/>
    <property type="match status" value="1"/>
</dbReference>
<feature type="domain" description="Amidohydrolase 3" evidence="3">
    <location>
        <begin position="43"/>
        <end position="84"/>
    </location>
</feature>
<dbReference type="PIRSF" id="PIRSF001238">
    <property type="entry name" value="IadA"/>
    <property type="match status" value="1"/>
</dbReference>
<keyword evidence="1" id="KW-0479">Metal-binding</keyword>
<keyword evidence="1" id="KW-0645">Protease</keyword>
<keyword evidence="1" id="KW-0482">Metalloprotease</keyword>
<name>A0ABT1NDJ9_9FIRM</name>
<dbReference type="InterPro" id="IPR006680">
    <property type="entry name" value="Amidohydro-rel"/>
</dbReference>
<dbReference type="Gene3D" id="3.20.20.140">
    <property type="entry name" value="Metal-dependent hydrolases"/>
    <property type="match status" value="1"/>
</dbReference>
<accession>A0ABT1NDJ9</accession>
<comment type="similarity">
    <text evidence="1">Belongs to the peptidase M38 family.</text>
</comment>
<keyword evidence="1" id="KW-0862">Zinc</keyword>
<dbReference type="EC" id="3.4.19.-" evidence="1"/>
<keyword evidence="1 4" id="KW-0378">Hydrolase</keyword>
<evidence type="ECO:0000259" key="2">
    <source>
        <dbReference type="Pfam" id="PF01979"/>
    </source>
</evidence>
<organism evidence="4 5">
    <name type="scientific">Lutispora saccharofermentans</name>
    <dbReference type="NCBI Taxonomy" id="3024236"/>
    <lineage>
        <taxon>Bacteria</taxon>
        <taxon>Bacillati</taxon>
        <taxon>Bacillota</taxon>
        <taxon>Clostridia</taxon>
        <taxon>Lutisporales</taxon>
        <taxon>Lutisporaceae</taxon>
        <taxon>Lutispora</taxon>
    </lineage>
</organism>
<reference evidence="4 5" key="1">
    <citation type="submission" date="2021-10" db="EMBL/GenBank/DDBJ databases">
        <title>Lutispora strain m25 sp. nov., a thermophilic, non-spore-forming bacterium isolated from a lab-scale methanogenic bioreactor digesting anaerobic sludge.</title>
        <authorList>
            <person name="El Houari A."/>
            <person name="Mcdonald J."/>
        </authorList>
    </citation>
    <scope>NUCLEOTIDE SEQUENCE [LARGE SCALE GENOMIC DNA]</scope>
    <source>
        <strain evidence="5">m25</strain>
    </source>
</reference>
<dbReference type="InterPro" id="IPR011059">
    <property type="entry name" value="Metal-dep_hydrolase_composite"/>
</dbReference>
<evidence type="ECO:0000259" key="3">
    <source>
        <dbReference type="Pfam" id="PF07969"/>
    </source>
</evidence>
<gene>
    <name evidence="4" type="primary">iadA</name>
    <name evidence="4" type="ORF">LJD61_07160</name>
</gene>
<evidence type="ECO:0000313" key="5">
    <source>
        <dbReference type="Proteomes" id="UP001651880"/>
    </source>
</evidence>
<feature type="domain" description="Amidohydrolase-related" evidence="2">
    <location>
        <begin position="261"/>
        <end position="374"/>
    </location>
</feature>
<dbReference type="Proteomes" id="UP001651880">
    <property type="component" value="Unassembled WGS sequence"/>
</dbReference>
<keyword evidence="5" id="KW-1185">Reference proteome</keyword>